<dbReference type="Gene3D" id="3.40.630.10">
    <property type="entry name" value="Zn peptidases"/>
    <property type="match status" value="1"/>
</dbReference>
<dbReference type="InterPro" id="IPR045175">
    <property type="entry name" value="M28_fam"/>
</dbReference>
<reference evidence="12" key="1">
    <citation type="journal article" date="2017" name="Genome Announc.">
        <title>Genome sequences of Cyberlindnera fabianii 65, Pichia kudriavzevii 129, and Saccharomyces cerevisiae 131 isolated from fermented masau fruits in Zimbabwe.</title>
        <authorList>
            <person name="van Rijswijck I.M.H."/>
            <person name="Derks M.F.L."/>
            <person name="Abee T."/>
            <person name="de Ridder D."/>
            <person name="Smid E.J."/>
        </authorList>
    </citation>
    <scope>NUCLEOTIDE SEQUENCE [LARGE SCALE GENOMIC DNA]</scope>
    <source>
        <strain evidence="12">65</strain>
    </source>
</reference>
<evidence type="ECO:0000256" key="1">
    <source>
        <dbReference type="ARBA" id="ARBA00001947"/>
    </source>
</evidence>
<feature type="signal peptide" evidence="9">
    <location>
        <begin position="1"/>
        <end position="19"/>
    </location>
</feature>
<evidence type="ECO:0000256" key="3">
    <source>
        <dbReference type="ARBA" id="ARBA00022670"/>
    </source>
</evidence>
<keyword evidence="12" id="KW-1185">Reference proteome</keyword>
<comment type="similarity">
    <text evidence="8">Belongs to the peptidase M28 family. M28E subfamily.</text>
</comment>
<keyword evidence="2 11" id="KW-0031">Aminopeptidase</keyword>
<dbReference type="OMA" id="GMLQQDM"/>
<evidence type="ECO:0000256" key="4">
    <source>
        <dbReference type="ARBA" id="ARBA00022723"/>
    </source>
</evidence>
<proteinExistence type="inferred from homology"/>
<dbReference type="Proteomes" id="UP000189513">
    <property type="component" value="Unassembled WGS sequence"/>
</dbReference>
<evidence type="ECO:0000256" key="2">
    <source>
        <dbReference type="ARBA" id="ARBA00022438"/>
    </source>
</evidence>
<keyword evidence="4 9" id="KW-0479">Metal-binding</keyword>
<sequence length="369" mass="41676">MKILSTGVLLSLVTLDVTAFHVLDALHTAQSLLPSFSLDVADRLIVTSDTSAPITVSEREKLRLKRSGVNFFDVTEHKSWFFTEKEEVVVPKYNYPVKAVHSEQVESLIENIDKEKLHDNLAEFSSFFSRYYKSESGRESAVWLLKKLKTLVKTRSDLDVNVTLAPFHHDWTQFSTIVSIKGSKRPDDIVVVGCHQDSTNLLFPTLMKAPGADDDGSGVTTNLEALRILLSNGFAPENTVEFHFYSAEEGGLLGSLDIFNWYKKQQKKDMTGYVQKTLDNGIEEHVGVIDDNVNPELTEFVKLVIDTYLSIPWRGNFLWNGYPSSFIIESEFKYTSPYIHSTGDTLDRLSFDHIAEFTKLVLGYTVELG</sequence>
<dbReference type="GO" id="GO:0008235">
    <property type="term" value="F:metalloexopeptidase activity"/>
    <property type="evidence" value="ECO:0007669"/>
    <property type="project" value="InterPro"/>
</dbReference>
<evidence type="ECO:0000256" key="7">
    <source>
        <dbReference type="ARBA" id="ARBA00022833"/>
    </source>
</evidence>
<evidence type="ECO:0000256" key="8">
    <source>
        <dbReference type="ARBA" id="ARBA00043962"/>
    </source>
</evidence>
<dbReference type="InterPro" id="IPR007484">
    <property type="entry name" value="Peptidase_M28"/>
</dbReference>
<keyword evidence="3 9" id="KW-0645">Protease</keyword>
<evidence type="ECO:0000256" key="5">
    <source>
        <dbReference type="ARBA" id="ARBA00022729"/>
    </source>
</evidence>
<evidence type="ECO:0000259" key="10">
    <source>
        <dbReference type="Pfam" id="PF04389"/>
    </source>
</evidence>
<gene>
    <name evidence="11" type="ORF">BON22_4632</name>
</gene>
<evidence type="ECO:0000313" key="12">
    <source>
        <dbReference type="Proteomes" id="UP000189513"/>
    </source>
</evidence>
<evidence type="ECO:0000256" key="9">
    <source>
        <dbReference type="RuleBase" id="RU361240"/>
    </source>
</evidence>
<dbReference type="VEuPathDB" id="FungiDB:BON22_4632"/>
<accession>A0A1V2L0M1</accession>
<dbReference type="SUPFAM" id="SSF53187">
    <property type="entry name" value="Zn-dependent exopeptidases"/>
    <property type="match status" value="1"/>
</dbReference>
<feature type="domain" description="Peptidase M28" evidence="10">
    <location>
        <begin position="177"/>
        <end position="274"/>
    </location>
</feature>
<organism evidence="11 12">
    <name type="scientific">Cyberlindnera fabianii</name>
    <name type="common">Yeast</name>
    <name type="synonym">Hansenula fabianii</name>
    <dbReference type="NCBI Taxonomy" id="36022"/>
    <lineage>
        <taxon>Eukaryota</taxon>
        <taxon>Fungi</taxon>
        <taxon>Dikarya</taxon>
        <taxon>Ascomycota</taxon>
        <taxon>Saccharomycotina</taxon>
        <taxon>Saccharomycetes</taxon>
        <taxon>Phaffomycetales</taxon>
        <taxon>Phaffomycetaceae</taxon>
        <taxon>Cyberlindnera</taxon>
    </lineage>
</organism>
<evidence type="ECO:0000256" key="6">
    <source>
        <dbReference type="ARBA" id="ARBA00022801"/>
    </source>
</evidence>
<dbReference type="EMBL" id="MPUK01000011">
    <property type="protein sequence ID" value="ONH65423.1"/>
    <property type="molecule type" value="Genomic_DNA"/>
</dbReference>
<keyword evidence="7 9" id="KW-0862">Zinc</keyword>
<name>A0A1V2L0M1_CYBFA</name>
<dbReference type="PANTHER" id="PTHR12147:SF56">
    <property type="entry name" value="AMINOPEPTIDASE YDR415C-RELATED"/>
    <property type="match status" value="1"/>
</dbReference>
<feature type="chain" id="PRO_5011824356" description="Peptide hydrolase" evidence="9">
    <location>
        <begin position="20"/>
        <end position="369"/>
    </location>
</feature>
<comment type="caution">
    <text evidence="11">The sequence shown here is derived from an EMBL/GenBank/DDBJ whole genome shotgun (WGS) entry which is preliminary data.</text>
</comment>
<keyword evidence="5 9" id="KW-0732">Signal</keyword>
<protein>
    <recommendedName>
        <fullName evidence="9">Peptide hydrolase</fullName>
        <ecNumber evidence="9">3.4.-.-</ecNumber>
    </recommendedName>
</protein>
<dbReference type="EC" id="3.4.-.-" evidence="9"/>
<dbReference type="PANTHER" id="PTHR12147">
    <property type="entry name" value="METALLOPEPTIDASE M28 FAMILY MEMBER"/>
    <property type="match status" value="1"/>
</dbReference>
<dbReference type="GO" id="GO:0046872">
    <property type="term" value="F:metal ion binding"/>
    <property type="evidence" value="ECO:0007669"/>
    <property type="project" value="UniProtKB-KW"/>
</dbReference>
<dbReference type="GO" id="GO:0004177">
    <property type="term" value="F:aminopeptidase activity"/>
    <property type="evidence" value="ECO:0007669"/>
    <property type="project" value="UniProtKB-KW"/>
</dbReference>
<dbReference type="STRING" id="36022.A0A1V2L0M1"/>
<evidence type="ECO:0000313" key="11">
    <source>
        <dbReference type="EMBL" id="ONH65423.1"/>
    </source>
</evidence>
<dbReference type="Pfam" id="PF04389">
    <property type="entry name" value="Peptidase_M28"/>
    <property type="match status" value="1"/>
</dbReference>
<comment type="cofactor">
    <cofactor evidence="1">
        <name>Zn(2+)</name>
        <dbReference type="ChEBI" id="CHEBI:29105"/>
    </cofactor>
</comment>
<keyword evidence="6 9" id="KW-0378">Hydrolase</keyword>
<dbReference type="AlphaFoldDB" id="A0A1V2L0M1"/>
<dbReference type="GO" id="GO:0006508">
    <property type="term" value="P:proteolysis"/>
    <property type="evidence" value="ECO:0007669"/>
    <property type="project" value="UniProtKB-KW"/>
</dbReference>